<name>A0ACC2M282_PERAE</name>
<gene>
    <name evidence="1" type="ORF">MRB53_016113</name>
</gene>
<dbReference type="EMBL" id="CM056813">
    <property type="protein sequence ID" value="KAJ8639419.1"/>
    <property type="molecule type" value="Genomic_DNA"/>
</dbReference>
<dbReference type="Proteomes" id="UP001234297">
    <property type="component" value="Chromosome 5"/>
</dbReference>
<keyword evidence="2" id="KW-1185">Reference proteome</keyword>
<comment type="caution">
    <text evidence="1">The sequence shown here is derived from an EMBL/GenBank/DDBJ whole genome shotgun (WGS) entry which is preliminary data.</text>
</comment>
<protein>
    <submittedName>
        <fullName evidence="1">Uncharacterized protein</fullName>
    </submittedName>
</protein>
<organism evidence="1 2">
    <name type="scientific">Persea americana</name>
    <name type="common">Avocado</name>
    <dbReference type="NCBI Taxonomy" id="3435"/>
    <lineage>
        <taxon>Eukaryota</taxon>
        <taxon>Viridiplantae</taxon>
        <taxon>Streptophyta</taxon>
        <taxon>Embryophyta</taxon>
        <taxon>Tracheophyta</taxon>
        <taxon>Spermatophyta</taxon>
        <taxon>Magnoliopsida</taxon>
        <taxon>Magnoliidae</taxon>
        <taxon>Laurales</taxon>
        <taxon>Lauraceae</taxon>
        <taxon>Persea</taxon>
    </lineage>
</organism>
<accession>A0ACC2M282</accession>
<reference evidence="1 2" key="1">
    <citation type="journal article" date="2022" name="Hortic Res">
        <title>A haplotype resolved chromosomal level avocado genome allows analysis of novel avocado genes.</title>
        <authorList>
            <person name="Nath O."/>
            <person name="Fletcher S.J."/>
            <person name="Hayward A."/>
            <person name="Shaw L.M."/>
            <person name="Masouleh A.K."/>
            <person name="Furtado A."/>
            <person name="Henry R.J."/>
            <person name="Mitter N."/>
        </authorList>
    </citation>
    <scope>NUCLEOTIDE SEQUENCE [LARGE SCALE GENOMIC DNA]</scope>
    <source>
        <strain evidence="2">cv. Hass</strain>
    </source>
</reference>
<evidence type="ECO:0000313" key="1">
    <source>
        <dbReference type="EMBL" id="KAJ8639419.1"/>
    </source>
</evidence>
<proteinExistence type="predicted"/>
<evidence type="ECO:0000313" key="2">
    <source>
        <dbReference type="Proteomes" id="UP001234297"/>
    </source>
</evidence>
<sequence length="282" mass="32214">MHGSLHPRFDPFDFFTNAERKSRMIKIFLCTGGERGEEEEETDEMLRSLFRGKRNAERSRRRSRSSVKVTPPKVKAQKKYFPKSPIAWIFLIDAVGLNSLIFRSSSYKVEKLFLGIEAAGEIYIARTWSGSTHFFPLILVFTEMMVGTMTELKRRHESLDHSSGICNTVKRHKTQGSISMRERKEKLGEKIAALQQLVSPFGKTDTASVLLEAMGYIKFLQEQVQVLSAPYLQSEPSGKLQESEYYSLQRRGLCLVPITWTIKVVRSNGADIWAPVMKNTPK</sequence>